<organism evidence="4 5">
    <name type="scientific">Nannocystis exedens</name>
    <dbReference type="NCBI Taxonomy" id="54"/>
    <lineage>
        <taxon>Bacteria</taxon>
        <taxon>Pseudomonadati</taxon>
        <taxon>Myxococcota</taxon>
        <taxon>Polyangia</taxon>
        <taxon>Nannocystales</taxon>
        <taxon>Nannocystaceae</taxon>
        <taxon>Nannocystis</taxon>
    </lineage>
</organism>
<accession>A0A1I2EZP0</accession>
<dbReference type="InterPro" id="IPR019554">
    <property type="entry name" value="Soluble_ligand-bd"/>
</dbReference>
<name>A0A1I2EZP0_9BACT</name>
<dbReference type="InterPro" id="IPR003715">
    <property type="entry name" value="Poly_export_N"/>
</dbReference>
<keyword evidence="1" id="KW-0732">Signal</keyword>
<dbReference type="OrthoDB" id="193635at2"/>
<protein>
    <submittedName>
        <fullName evidence="4">Polysaccharide export outer membrane protein</fullName>
    </submittedName>
</protein>
<dbReference type="PROSITE" id="PS51257">
    <property type="entry name" value="PROKAR_LIPOPROTEIN"/>
    <property type="match status" value="1"/>
</dbReference>
<proteinExistence type="predicted"/>
<dbReference type="EMBL" id="FOMX01000024">
    <property type="protein sequence ID" value="SFE98173.1"/>
    <property type="molecule type" value="Genomic_DNA"/>
</dbReference>
<keyword evidence="5" id="KW-1185">Reference proteome</keyword>
<dbReference type="GO" id="GO:0015159">
    <property type="term" value="F:polysaccharide transmembrane transporter activity"/>
    <property type="evidence" value="ECO:0007669"/>
    <property type="project" value="InterPro"/>
</dbReference>
<dbReference type="Gene3D" id="3.10.560.10">
    <property type="entry name" value="Outer membrane lipoprotein wza domain like"/>
    <property type="match status" value="1"/>
</dbReference>
<evidence type="ECO:0000313" key="5">
    <source>
        <dbReference type="Proteomes" id="UP000199400"/>
    </source>
</evidence>
<gene>
    <name evidence="4" type="ORF">SAMN02745121_06356</name>
</gene>
<feature type="domain" description="Soluble ligand binding" evidence="3">
    <location>
        <begin position="121"/>
        <end position="168"/>
    </location>
</feature>
<dbReference type="PANTHER" id="PTHR33619:SF3">
    <property type="entry name" value="POLYSACCHARIDE EXPORT PROTEIN GFCE-RELATED"/>
    <property type="match status" value="1"/>
</dbReference>
<dbReference type="AlphaFoldDB" id="A0A1I2EZP0"/>
<dbReference type="InterPro" id="IPR049712">
    <property type="entry name" value="Poly_export"/>
</dbReference>
<evidence type="ECO:0000259" key="2">
    <source>
        <dbReference type="Pfam" id="PF02563"/>
    </source>
</evidence>
<dbReference type="PANTHER" id="PTHR33619">
    <property type="entry name" value="POLYSACCHARIDE EXPORT PROTEIN GFCE-RELATED"/>
    <property type="match status" value="1"/>
</dbReference>
<dbReference type="RefSeq" id="WP_096327768.1">
    <property type="nucleotide sequence ID" value="NZ_FOMX01000024.1"/>
</dbReference>
<feature type="domain" description="Polysaccharide export protein N-terminal" evidence="2">
    <location>
        <begin position="43"/>
        <end position="113"/>
    </location>
</feature>
<dbReference type="Pfam" id="PF10531">
    <property type="entry name" value="SLBB"/>
    <property type="match status" value="1"/>
</dbReference>
<evidence type="ECO:0000313" key="4">
    <source>
        <dbReference type="EMBL" id="SFE98173.1"/>
    </source>
</evidence>
<evidence type="ECO:0000259" key="3">
    <source>
        <dbReference type="Pfam" id="PF10531"/>
    </source>
</evidence>
<reference evidence="5" key="1">
    <citation type="submission" date="2016-10" db="EMBL/GenBank/DDBJ databases">
        <authorList>
            <person name="Varghese N."/>
            <person name="Submissions S."/>
        </authorList>
    </citation>
    <scope>NUCLEOTIDE SEQUENCE [LARGE SCALE GENOMIC DNA]</scope>
    <source>
        <strain evidence="5">ATCC 25963</strain>
    </source>
</reference>
<dbReference type="Proteomes" id="UP000199400">
    <property type="component" value="Unassembled WGS sequence"/>
</dbReference>
<dbReference type="STRING" id="54.SAMN02745121_06356"/>
<evidence type="ECO:0000256" key="1">
    <source>
        <dbReference type="ARBA" id="ARBA00022729"/>
    </source>
</evidence>
<dbReference type="Pfam" id="PF02563">
    <property type="entry name" value="Poly_export"/>
    <property type="match status" value="1"/>
</dbReference>
<sequence length="204" mass="21831">MSARPRSRHSWLGPGLALSLSFGTACDRGNARVEAPVIAPSAGLRPGDELDIRVFDEDRFNGTYAVAEDGTIDFPMVGGVAVTGLTKDEVARQLEAKLADGYLNHPHVVVQIKERGNREISILGQVNEAGSLGWRDGLTLVQAVSLAGGLTPFAAPARVKLTRRTGRGDETVTFEISLTAIVDGRAEDLVLRPGDIVFVPETRM</sequence>